<accession>A0A9D1NMJ0</accession>
<dbReference type="Gene3D" id="3.10.105.10">
    <property type="entry name" value="Dipeptide-binding Protein, Domain 3"/>
    <property type="match status" value="1"/>
</dbReference>
<dbReference type="InterPro" id="IPR000914">
    <property type="entry name" value="SBP_5_dom"/>
</dbReference>
<sequence length="570" mass="64520">MTRRRWLGAACAAALAFLGAGCGGDAPGGGEVDLTFRRAQPSINTLDPAHGSDTSVNGAMSLLFQPLLEYDYAARPYRLKGGAAESWEVSEDGLTYTFRLREAWYVDDPCFGGARRQVKAQDFVYGWKRLADRNVGGSGEWLVKNIKGMDAFAEASAGTETTDYGIDVEGLRAVDDRTLRVTLKTPSNQFLWFLTMCYMAPVPPEAVAHYGQRGLTDHPVGAGPYKLREWRRNYEMVFDRNPEWHGWQDVDFDADEVPFETIRYLIVKDASTQWLMLLTGQLDFLEQIDRNNMDIAIDPDMGLSPELRARGIRLFTSPTLKVYYLGVNMDDPVLGGNRKLRQALNAAFDTQAWERYYRGRVEALDTVAPSHLPDARREPFPYAYDLAKARRLLAEAGYPGGIDPATGKPLTLTVEVGNATQDTTESMELLASFYARIGVKLELSVNTWQALLEKIRLRKAQLFLMGWVGDYPDLETFMQLFISRNQSPGPNRSNYVDAEVDRLYDIAVASHDPATVSRCWARVQERVLEDCPWVLLHYAKDFSLVNERVLNYLPHNFPYGMEKHYRVRRR</sequence>
<evidence type="ECO:0000256" key="1">
    <source>
        <dbReference type="ARBA" id="ARBA00004196"/>
    </source>
</evidence>
<keyword evidence="3" id="KW-0813">Transport</keyword>
<dbReference type="Gene3D" id="3.40.190.10">
    <property type="entry name" value="Periplasmic binding protein-like II"/>
    <property type="match status" value="1"/>
</dbReference>
<dbReference type="InterPro" id="IPR039424">
    <property type="entry name" value="SBP_5"/>
</dbReference>
<organism evidence="7 8">
    <name type="scientific">Candidatus Spyradenecus faecavium</name>
    <dbReference type="NCBI Taxonomy" id="2840947"/>
    <lineage>
        <taxon>Bacteria</taxon>
        <taxon>Pseudomonadati</taxon>
        <taxon>Lentisphaerota</taxon>
        <taxon>Lentisphaeria</taxon>
        <taxon>Lentisphaerales</taxon>
        <taxon>Lentisphaeraceae</taxon>
        <taxon>Lentisphaeraceae incertae sedis</taxon>
        <taxon>Candidatus Spyradenecus</taxon>
    </lineage>
</organism>
<dbReference type="Gene3D" id="3.90.76.10">
    <property type="entry name" value="Dipeptide-binding Protein, Domain 1"/>
    <property type="match status" value="1"/>
</dbReference>
<dbReference type="PANTHER" id="PTHR30290:SF10">
    <property type="entry name" value="PERIPLASMIC OLIGOPEPTIDE-BINDING PROTEIN-RELATED"/>
    <property type="match status" value="1"/>
</dbReference>
<evidence type="ECO:0000313" key="8">
    <source>
        <dbReference type="Proteomes" id="UP000886845"/>
    </source>
</evidence>
<evidence type="ECO:0000259" key="6">
    <source>
        <dbReference type="Pfam" id="PF00496"/>
    </source>
</evidence>
<proteinExistence type="inferred from homology"/>
<dbReference type="PANTHER" id="PTHR30290">
    <property type="entry name" value="PERIPLASMIC BINDING COMPONENT OF ABC TRANSPORTER"/>
    <property type="match status" value="1"/>
</dbReference>
<comment type="subcellular location">
    <subcellularLocation>
        <location evidence="1">Cell envelope</location>
    </subcellularLocation>
</comment>
<dbReference type="GO" id="GO:0015833">
    <property type="term" value="P:peptide transport"/>
    <property type="evidence" value="ECO:0007669"/>
    <property type="project" value="TreeGrafter"/>
</dbReference>
<dbReference type="Proteomes" id="UP000886845">
    <property type="component" value="Unassembled WGS sequence"/>
</dbReference>
<dbReference type="SUPFAM" id="SSF53850">
    <property type="entry name" value="Periplasmic binding protein-like II"/>
    <property type="match status" value="1"/>
</dbReference>
<evidence type="ECO:0000256" key="4">
    <source>
        <dbReference type="ARBA" id="ARBA00022729"/>
    </source>
</evidence>
<comment type="caution">
    <text evidence="7">The sequence shown here is derived from an EMBL/GenBank/DDBJ whole genome shotgun (WGS) entry which is preliminary data.</text>
</comment>
<evidence type="ECO:0000256" key="2">
    <source>
        <dbReference type="ARBA" id="ARBA00005695"/>
    </source>
</evidence>
<comment type="similarity">
    <text evidence="2">Belongs to the bacterial solute-binding protein 5 family.</text>
</comment>
<reference evidence="7" key="1">
    <citation type="submission" date="2020-10" db="EMBL/GenBank/DDBJ databases">
        <authorList>
            <person name="Gilroy R."/>
        </authorList>
    </citation>
    <scope>NUCLEOTIDE SEQUENCE</scope>
    <source>
        <strain evidence="7">35461</strain>
    </source>
</reference>
<feature type="signal peptide" evidence="5">
    <location>
        <begin position="1"/>
        <end position="22"/>
    </location>
</feature>
<dbReference type="Pfam" id="PF00496">
    <property type="entry name" value="SBP_bac_5"/>
    <property type="match status" value="1"/>
</dbReference>
<keyword evidence="4 5" id="KW-0732">Signal</keyword>
<protein>
    <recommendedName>
        <fullName evidence="6">Solute-binding protein family 5 domain-containing protein</fullName>
    </recommendedName>
</protein>
<dbReference type="EMBL" id="DVOR01000106">
    <property type="protein sequence ID" value="HIV09143.1"/>
    <property type="molecule type" value="Genomic_DNA"/>
</dbReference>
<dbReference type="PIRSF" id="PIRSF002741">
    <property type="entry name" value="MppA"/>
    <property type="match status" value="1"/>
</dbReference>
<dbReference type="InterPro" id="IPR030678">
    <property type="entry name" value="Peptide/Ni-bd"/>
</dbReference>
<gene>
    <name evidence="7" type="ORF">IAC79_03400</name>
</gene>
<feature type="domain" description="Solute-binding protein family 5" evidence="6">
    <location>
        <begin position="79"/>
        <end position="486"/>
    </location>
</feature>
<feature type="chain" id="PRO_5038382651" description="Solute-binding protein family 5 domain-containing protein" evidence="5">
    <location>
        <begin position="23"/>
        <end position="570"/>
    </location>
</feature>
<dbReference type="GO" id="GO:1904680">
    <property type="term" value="F:peptide transmembrane transporter activity"/>
    <property type="evidence" value="ECO:0007669"/>
    <property type="project" value="TreeGrafter"/>
</dbReference>
<name>A0A9D1NMJ0_9BACT</name>
<dbReference type="AlphaFoldDB" id="A0A9D1NMJ0"/>
<evidence type="ECO:0000313" key="7">
    <source>
        <dbReference type="EMBL" id="HIV09143.1"/>
    </source>
</evidence>
<evidence type="ECO:0000256" key="3">
    <source>
        <dbReference type="ARBA" id="ARBA00022448"/>
    </source>
</evidence>
<dbReference type="PROSITE" id="PS51257">
    <property type="entry name" value="PROKAR_LIPOPROTEIN"/>
    <property type="match status" value="1"/>
</dbReference>
<dbReference type="GO" id="GO:0030288">
    <property type="term" value="C:outer membrane-bounded periplasmic space"/>
    <property type="evidence" value="ECO:0007669"/>
    <property type="project" value="UniProtKB-ARBA"/>
</dbReference>
<reference evidence="7" key="2">
    <citation type="journal article" date="2021" name="PeerJ">
        <title>Extensive microbial diversity within the chicken gut microbiome revealed by metagenomics and culture.</title>
        <authorList>
            <person name="Gilroy R."/>
            <person name="Ravi A."/>
            <person name="Getino M."/>
            <person name="Pursley I."/>
            <person name="Horton D.L."/>
            <person name="Alikhan N.F."/>
            <person name="Baker D."/>
            <person name="Gharbi K."/>
            <person name="Hall N."/>
            <person name="Watson M."/>
            <person name="Adriaenssens E.M."/>
            <person name="Foster-Nyarko E."/>
            <person name="Jarju S."/>
            <person name="Secka A."/>
            <person name="Antonio M."/>
            <person name="Oren A."/>
            <person name="Chaudhuri R.R."/>
            <person name="La Ragione R."/>
            <person name="Hildebrand F."/>
            <person name="Pallen M.J."/>
        </authorList>
    </citation>
    <scope>NUCLEOTIDE SEQUENCE</scope>
    <source>
        <strain evidence="7">35461</strain>
    </source>
</reference>
<evidence type="ECO:0000256" key="5">
    <source>
        <dbReference type="SAM" id="SignalP"/>
    </source>
</evidence>
<dbReference type="GO" id="GO:0043190">
    <property type="term" value="C:ATP-binding cassette (ABC) transporter complex"/>
    <property type="evidence" value="ECO:0007669"/>
    <property type="project" value="InterPro"/>
</dbReference>